<organism evidence="1 2">
    <name type="scientific">Ureibacillus endophyticus</name>
    <dbReference type="NCBI Taxonomy" id="1978490"/>
    <lineage>
        <taxon>Bacteria</taxon>
        <taxon>Bacillati</taxon>
        <taxon>Bacillota</taxon>
        <taxon>Bacilli</taxon>
        <taxon>Bacillales</taxon>
        <taxon>Caryophanaceae</taxon>
        <taxon>Ureibacillus</taxon>
    </lineage>
</organism>
<sequence>MNSMYIGFQKDNQLYGSFCEMYLHCKFNETKEALSKLAKTNNFSKLSQLFDLIEWKQAEKDAIAHDGTLLFKFIELGNVDLYEKYMDNVFKKLTKNGSENIETGEIEPIDYTPYIDLLVENEKAVIKADEATKDEVINMDHFIINIDAGAIECNF</sequence>
<dbReference type="AlphaFoldDB" id="A0A494YTK3"/>
<protein>
    <submittedName>
        <fullName evidence="1">Uncharacterized protein</fullName>
    </submittedName>
</protein>
<evidence type="ECO:0000313" key="2">
    <source>
        <dbReference type="Proteomes" id="UP000272238"/>
    </source>
</evidence>
<keyword evidence="2" id="KW-1185">Reference proteome</keyword>
<proteinExistence type="predicted"/>
<dbReference type="EMBL" id="RBZN01000066">
    <property type="protein sequence ID" value="RKQ13333.1"/>
    <property type="molecule type" value="Genomic_DNA"/>
</dbReference>
<accession>A0A494YTK3</accession>
<reference evidence="1 2" key="1">
    <citation type="journal article" date="2016" name="Antonie Van Leeuwenhoek">
        <title>Lysinibacillus endophyticus sp. nov., an indole-3-acetic acid producing endophytic bacterium isolated from corn root (Zea mays cv. Xinken-5).</title>
        <authorList>
            <person name="Yu J."/>
            <person name="Guan X."/>
            <person name="Liu C."/>
            <person name="Xiang W."/>
            <person name="Yu Z."/>
            <person name="Liu X."/>
            <person name="Wang G."/>
        </authorList>
    </citation>
    <scope>NUCLEOTIDE SEQUENCE [LARGE SCALE GENOMIC DNA]</scope>
    <source>
        <strain evidence="1 2">DSM 100506</strain>
    </source>
</reference>
<name>A0A494YTK3_9BACL</name>
<dbReference type="Proteomes" id="UP000272238">
    <property type="component" value="Unassembled WGS sequence"/>
</dbReference>
<gene>
    <name evidence="1" type="ORF">D8M03_16265</name>
</gene>
<dbReference type="RefSeq" id="WP_121215850.1">
    <property type="nucleotide sequence ID" value="NZ_RBZN01000066.1"/>
</dbReference>
<evidence type="ECO:0000313" key="1">
    <source>
        <dbReference type="EMBL" id="RKQ13333.1"/>
    </source>
</evidence>
<comment type="caution">
    <text evidence="1">The sequence shown here is derived from an EMBL/GenBank/DDBJ whole genome shotgun (WGS) entry which is preliminary data.</text>
</comment>